<organism evidence="2 3">
    <name type="scientific">Rotaria socialis</name>
    <dbReference type="NCBI Taxonomy" id="392032"/>
    <lineage>
        <taxon>Eukaryota</taxon>
        <taxon>Metazoa</taxon>
        <taxon>Spiralia</taxon>
        <taxon>Gnathifera</taxon>
        <taxon>Rotifera</taxon>
        <taxon>Eurotatoria</taxon>
        <taxon>Bdelloidea</taxon>
        <taxon>Philodinida</taxon>
        <taxon>Philodinidae</taxon>
        <taxon>Rotaria</taxon>
    </lineage>
</organism>
<dbReference type="AlphaFoldDB" id="A0A818EVY4"/>
<feature type="compositionally biased region" description="Basic and acidic residues" evidence="1">
    <location>
        <begin position="86"/>
        <end position="102"/>
    </location>
</feature>
<comment type="caution">
    <text evidence="2">The sequence shown here is derived from an EMBL/GenBank/DDBJ whole genome shotgun (WGS) entry which is preliminary data.</text>
</comment>
<dbReference type="GO" id="GO:0003676">
    <property type="term" value="F:nucleic acid binding"/>
    <property type="evidence" value="ECO:0007669"/>
    <property type="project" value="InterPro"/>
</dbReference>
<name>A0A818EVY4_9BILA</name>
<evidence type="ECO:0008006" key="4">
    <source>
        <dbReference type="Google" id="ProtNLM"/>
    </source>
</evidence>
<evidence type="ECO:0000313" key="3">
    <source>
        <dbReference type="Proteomes" id="UP000663872"/>
    </source>
</evidence>
<feature type="region of interest" description="Disordered" evidence="1">
    <location>
        <begin position="82"/>
        <end position="104"/>
    </location>
</feature>
<gene>
    <name evidence="2" type="ORF">GRG538_LOCUS15259</name>
</gene>
<accession>A0A818EVY4</accession>
<protein>
    <recommendedName>
        <fullName evidence="4">Integrase catalytic domain-containing protein</fullName>
    </recommendedName>
</protein>
<reference evidence="2" key="1">
    <citation type="submission" date="2021-02" db="EMBL/GenBank/DDBJ databases">
        <authorList>
            <person name="Nowell W R."/>
        </authorList>
    </citation>
    <scope>NUCLEOTIDE SEQUENCE</scope>
</reference>
<dbReference type="EMBL" id="CAJNYT010002347">
    <property type="protein sequence ID" value="CAF3465475.1"/>
    <property type="molecule type" value="Genomic_DNA"/>
</dbReference>
<evidence type="ECO:0000256" key="1">
    <source>
        <dbReference type="SAM" id="MobiDB-lite"/>
    </source>
</evidence>
<proteinExistence type="predicted"/>
<dbReference type="InterPro" id="IPR036397">
    <property type="entry name" value="RNaseH_sf"/>
</dbReference>
<dbReference type="Proteomes" id="UP000663872">
    <property type="component" value="Unassembled WGS sequence"/>
</dbReference>
<dbReference type="Gene3D" id="3.30.420.10">
    <property type="entry name" value="Ribonuclease H-like superfamily/Ribonuclease H"/>
    <property type="match status" value="1"/>
</dbReference>
<evidence type="ECO:0000313" key="2">
    <source>
        <dbReference type="EMBL" id="CAF3465475.1"/>
    </source>
</evidence>
<sequence length="267" mass="31077">MSYYDNNLENLEEVERSTRCLHLSNGVLNLVHRCVKDQASLYVEAQLDKDSDVNRAYNYSYFYERTALGQIVARQIVADQSSRTNRRMDKSLQDKSLQDKTSRTKCRGHNVADKSLRTSRCMDKSLHGQIVAIYLFIKNEVLLNMSCGTRVLHEHLNQIYHRISEGRISKVLKASSACGQIRPAFSNKGPRKIIQAKQVFERFQVDLVDLSRRPVTHDGFEFRYALVVLDIFSRYLFLRALKKKSSVIVYIMIFNRHAVFRTFINQE</sequence>